<evidence type="ECO:0000313" key="2">
    <source>
        <dbReference type="EMBL" id="AWH95727.1"/>
    </source>
</evidence>
<evidence type="ECO:0000313" key="3">
    <source>
        <dbReference type="Proteomes" id="UP000244903"/>
    </source>
</evidence>
<evidence type="ECO:0000256" key="1">
    <source>
        <dbReference type="SAM" id="SignalP"/>
    </source>
</evidence>
<dbReference type="EMBL" id="CP015453">
    <property type="protein sequence ID" value="AWH95727.1"/>
    <property type="molecule type" value="Genomic_DNA"/>
</dbReference>
<name>A0AAD0NNC8_9ACTN</name>
<keyword evidence="1" id="KW-0732">Signal</keyword>
<dbReference type="Proteomes" id="UP000244903">
    <property type="component" value="Chromosome"/>
</dbReference>
<evidence type="ECO:0008006" key="4">
    <source>
        <dbReference type="Google" id="ProtNLM"/>
    </source>
</evidence>
<feature type="signal peptide" evidence="1">
    <location>
        <begin position="1"/>
        <end position="25"/>
    </location>
</feature>
<reference evidence="2 3" key="1">
    <citation type="submission" date="2016-04" db="EMBL/GenBank/DDBJ databases">
        <title>Complete genome sequence of the haloalkaliphilic hydrocarbon-degrading bacterium Dietzia psychralcaliphila ILA-1T, isolated from a drain of a fish product-processing plant.</title>
        <authorList>
            <person name="Zhao J."/>
            <person name="Hu B."/>
            <person name="Geng S."/>
            <person name="Nie Y."/>
            <person name="Tang Y."/>
        </authorList>
    </citation>
    <scope>NUCLEOTIDE SEQUENCE [LARGE SCALE GENOMIC DNA]</scope>
    <source>
        <strain evidence="2 3">ILA-1</strain>
    </source>
</reference>
<dbReference type="AlphaFoldDB" id="A0AAD0NNC8"/>
<dbReference type="RefSeq" id="WP_107747376.1">
    <property type="nucleotide sequence ID" value="NZ_CP015453.1"/>
</dbReference>
<dbReference type="PROSITE" id="PS51257">
    <property type="entry name" value="PROKAR_LIPOPROTEIN"/>
    <property type="match status" value="1"/>
</dbReference>
<proteinExistence type="predicted"/>
<feature type="chain" id="PRO_5042267921" description="Cell wall binding repeat protein" evidence="1">
    <location>
        <begin position="26"/>
        <end position="538"/>
    </location>
</feature>
<gene>
    <name evidence="2" type="ORF">A6048_09645</name>
</gene>
<dbReference type="KEGG" id="dpc:A6048_09645"/>
<sequence length="538" mass="56823">MRHINRGVGAAVLSLCLVASTAACTSGSSDDAPGITAAQVEGARVAVDGDESGVETTRLLVESAPVVVVAAPDEAARARAASVAVGLRAPMLTAVAGGDDALADELDRLGTERVLRVGEVTFTPDDGEVVDAPRERSELEELTGITFESEQEIAGDRVDDVTVHQAPGSPSLLVAGEFNAGGDPAADVEAFSVGEPAWTAEDAPRVLVHDQTPVAAVATAVATGAAVAHLRAPDPRVDGGSVEAVMDAGAVVALGPGWGTEDELADRVEQARTVPELPGGGQLLFPGRRFVAAYGSPITPALGILGEQGPEETAERVQQLVEEYQPFSPEPVVPAFEIIGTVAATEPGPDGNYTNEWDPEVFVPMVDAITDAGGYAVIDLQPGMADLLDQAKPFEELLRRPNVGLALDPEWKLEPGQRPGAQIGSASAEEINRVTHWLADLARDTGGPQKLLILHQFSLAMLTDREDIDTSRPEVAISLHADGHGTPEMKLETWEVLQQGLSPDIWMAWKNFYDEDTPTFTPEQTMAVEPRPWFVSYQ</sequence>
<keyword evidence="3" id="KW-1185">Reference proteome</keyword>
<accession>A0AAD0NNC8</accession>
<protein>
    <recommendedName>
        <fullName evidence="4">Cell wall binding repeat protein</fullName>
    </recommendedName>
</protein>
<organism evidence="2 3">
    <name type="scientific">Dietzia psychralcaliphila</name>
    <dbReference type="NCBI Taxonomy" id="139021"/>
    <lineage>
        <taxon>Bacteria</taxon>
        <taxon>Bacillati</taxon>
        <taxon>Actinomycetota</taxon>
        <taxon>Actinomycetes</taxon>
        <taxon>Mycobacteriales</taxon>
        <taxon>Dietziaceae</taxon>
        <taxon>Dietzia</taxon>
    </lineage>
</organism>